<proteinExistence type="predicted"/>
<dbReference type="Gene3D" id="3.40.50.2020">
    <property type="match status" value="1"/>
</dbReference>
<dbReference type="SUPFAM" id="SSF53271">
    <property type="entry name" value="PRTase-like"/>
    <property type="match status" value="1"/>
</dbReference>
<dbReference type="Proteomes" id="UP000316612">
    <property type="component" value="Unassembled WGS sequence"/>
</dbReference>
<reference evidence="2 3" key="1">
    <citation type="submission" date="2019-06" db="EMBL/GenBank/DDBJ databases">
        <title>Whole genome shotgun sequence of Glutamicibacter uratoxydans NBRC 15515.</title>
        <authorList>
            <person name="Hosoyama A."/>
            <person name="Uohara A."/>
            <person name="Ohji S."/>
            <person name="Ichikawa N."/>
        </authorList>
    </citation>
    <scope>NUCLEOTIDE SEQUENCE [LARGE SCALE GENOMIC DNA]</scope>
    <source>
        <strain evidence="2 3">NBRC 15515</strain>
    </source>
</reference>
<name>A0A4Y4DK47_GLUUR</name>
<dbReference type="Gene3D" id="3.30.1310.20">
    <property type="entry name" value="PRTase-like"/>
    <property type="match status" value="1"/>
</dbReference>
<dbReference type="InterPro" id="IPR000836">
    <property type="entry name" value="PRTase_dom"/>
</dbReference>
<feature type="domain" description="Phosphoribosyltransferase" evidence="1">
    <location>
        <begin position="63"/>
        <end position="104"/>
    </location>
</feature>
<sequence>MPSNPELAFGAIASYQHEQASYFNQEIRRRAICYFGEDELESQRLGATADLSAQAKFFADYNPALEGKNVIICDDGIATGASMFAALQVVREQHPHQIIVALPVGPEQMSTVLLGWCDQAFILRQPQNFNYVGAYYEDFSQVHRDQVVRALELRSQ</sequence>
<dbReference type="EMBL" id="BJNY01000006">
    <property type="protein sequence ID" value="GED05672.1"/>
    <property type="molecule type" value="Genomic_DNA"/>
</dbReference>
<keyword evidence="3" id="KW-1185">Reference proteome</keyword>
<evidence type="ECO:0000259" key="1">
    <source>
        <dbReference type="Pfam" id="PF00156"/>
    </source>
</evidence>
<protein>
    <recommendedName>
        <fullName evidence="1">Phosphoribosyltransferase domain-containing protein</fullName>
    </recommendedName>
</protein>
<organism evidence="2 3">
    <name type="scientific">Glutamicibacter uratoxydans</name>
    <name type="common">Arthrobacter uratoxydans</name>
    <dbReference type="NCBI Taxonomy" id="43667"/>
    <lineage>
        <taxon>Bacteria</taxon>
        <taxon>Bacillati</taxon>
        <taxon>Actinomycetota</taxon>
        <taxon>Actinomycetes</taxon>
        <taxon>Micrococcales</taxon>
        <taxon>Micrococcaceae</taxon>
        <taxon>Glutamicibacter</taxon>
    </lineage>
</organism>
<evidence type="ECO:0000313" key="3">
    <source>
        <dbReference type="Proteomes" id="UP000316612"/>
    </source>
</evidence>
<dbReference type="Pfam" id="PF00156">
    <property type="entry name" value="Pribosyltran"/>
    <property type="match status" value="1"/>
</dbReference>
<evidence type="ECO:0000313" key="2">
    <source>
        <dbReference type="EMBL" id="GED05672.1"/>
    </source>
</evidence>
<dbReference type="CDD" id="cd06223">
    <property type="entry name" value="PRTases_typeI"/>
    <property type="match status" value="1"/>
</dbReference>
<comment type="caution">
    <text evidence="2">The sequence shown here is derived from an EMBL/GenBank/DDBJ whole genome shotgun (WGS) entry which is preliminary data.</text>
</comment>
<gene>
    <name evidence="2" type="ORF">AUR04nite_12040</name>
</gene>
<dbReference type="AlphaFoldDB" id="A0A4Y4DK47"/>
<accession>A0A4Y4DK47</accession>
<dbReference type="InterPro" id="IPR029057">
    <property type="entry name" value="PRTase-like"/>
</dbReference>